<dbReference type="SUPFAM" id="SSF49384">
    <property type="entry name" value="Carbohydrate-binding domain"/>
    <property type="match status" value="1"/>
</dbReference>
<dbReference type="Proteomes" id="UP000006695">
    <property type="component" value="Chromosome"/>
</dbReference>
<dbReference type="RefSeq" id="WP_011938745.1">
    <property type="nucleotide sequence ID" value="NC_009483.1"/>
</dbReference>
<dbReference type="KEGG" id="gur:Gura_1852"/>
<feature type="compositionally biased region" description="Polar residues" evidence="1">
    <location>
        <begin position="168"/>
        <end position="184"/>
    </location>
</feature>
<name>A5GF37_GEOUR</name>
<accession>A5GF37</accession>
<dbReference type="STRING" id="351605.Gura_1852"/>
<organism evidence="3 4">
    <name type="scientific">Geotalea uraniireducens (strain Rf4)</name>
    <name type="common">Geobacter uraniireducens</name>
    <dbReference type="NCBI Taxonomy" id="351605"/>
    <lineage>
        <taxon>Bacteria</taxon>
        <taxon>Pseudomonadati</taxon>
        <taxon>Thermodesulfobacteriota</taxon>
        <taxon>Desulfuromonadia</taxon>
        <taxon>Geobacterales</taxon>
        <taxon>Geobacteraceae</taxon>
        <taxon>Geotalea</taxon>
    </lineage>
</organism>
<gene>
    <name evidence="3" type="ordered locus">Gura_1852</name>
</gene>
<dbReference type="GO" id="GO:0000272">
    <property type="term" value="P:polysaccharide catabolic process"/>
    <property type="evidence" value="ECO:0007669"/>
    <property type="project" value="InterPro"/>
</dbReference>
<dbReference type="Pfam" id="PF00963">
    <property type="entry name" value="Cohesin"/>
    <property type="match status" value="1"/>
</dbReference>
<dbReference type="InterPro" id="IPR008965">
    <property type="entry name" value="CBM2/CBM3_carb-bd_dom_sf"/>
</dbReference>
<evidence type="ECO:0000256" key="1">
    <source>
        <dbReference type="SAM" id="MobiDB-lite"/>
    </source>
</evidence>
<sequence>MSIPPDQPAPATTGTYHITATSAADATKSATATVTVREVSALSIDQSGPGVFTVEAIKLANVAAIDLTITYDALSLANPQVTPGAIISGAFMVTNTSVPGRVRCALINTQPISGAGTLMTISFDLLGASSGRILSMSASFLDNQGRPLATTALIAAPSGTIDMPPGASVSSTPGQSATGTAVLN</sequence>
<evidence type="ECO:0000313" key="3">
    <source>
        <dbReference type="EMBL" id="ABQ26042.1"/>
    </source>
</evidence>
<protein>
    <recommendedName>
        <fullName evidence="2">Cohesin domain-containing protein</fullName>
    </recommendedName>
</protein>
<dbReference type="InterPro" id="IPR002102">
    <property type="entry name" value="Cohesin_dom"/>
</dbReference>
<keyword evidence="4" id="KW-1185">Reference proteome</keyword>
<feature type="domain" description="Cohesin" evidence="2">
    <location>
        <begin position="53"/>
        <end position="145"/>
    </location>
</feature>
<proteinExistence type="predicted"/>
<dbReference type="Gene3D" id="2.60.40.680">
    <property type="match status" value="1"/>
</dbReference>
<dbReference type="GO" id="GO:0030246">
    <property type="term" value="F:carbohydrate binding"/>
    <property type="evidence" value="ECO:0007669"/>
    <property type="project" value="InterPro"/>
</dbReference>
<dbReference type="HOGENOM" id="CLU_1466226_0_0_7"/>
<evidence type="ECO:0000313" key="4">
    <source>
        <dbReference type="Proteomes" id="UP000006695"/>
    </source>
</evidence>
<dbReference type="EMBL" id="CP000698">
    <property type="protein sequence ID" value="ABQ26042.1"/>
    <property type="molecule type" value="Genomic_DNA"/>
</dbReference>
<feature type="region of interest" description="Disordered" evidence="1">
    <location>
        <begin position="164"/>
        <end position="184"/>
    </location>
</feature>
<evidence type="ECO:0000259" key="2">
    <source>
        <dbReference type="Pfam" id="PF00963"/>
    </source>
</evidence>
<reference evidence="3 4" key="1">
    <citation type="submission" date="2007-05" db="EMBL/GenBank/DDBJ databases">
        <title>Complete sequence of Geobacter uraniireducens Rf4.</title>
        <authorList>
            <consortium name="US DOE Joint Genome Institute"/>
            <person name="Copeland A."/>
            <person name="Lucas S."/>
            <person name="Lapidus A."/>
            <person name="Barry K."/>
            <person name="Detter J.C."/>
            <person name="Glavina del Rio T."/>
            <person name="Hammon N."/>
            <person name="Israni S."/>
            <person name="Dalin E."/>
            <person name="Tice H."/>
            <person name="Pitluck S."/>
            <person name="Chertkov O."/>
            <person name="Brettin T."/>
            <person name="Bruce D."/>
            <person name="Han C."/>
            <person name="Schmutz J."/>
            <person name="Larimer F."/>
            <person name="Land M."/>
            <person name="Hauser L."/>
            <person name="Kyrpides N."/>
            <person name="Mikhailova N."/>
            <person name="Shelobolina E."/>
            <person name="Aklujkar M."/>
            <person name="Lovley D."/>
            <person name="Richardson P."/>
        </authorList>
    </citation>
    <scope>NUCLEOTIDE SEQUENCE [LARGE SCALE GENOMIC DNA]</scope>
    <source>
        <strain evidence="3 4">Rf4</strain>
    </source>
</reference>
<dbReference type="AlphaFoldDB" id="A5GF37"/>